<gene>
    <name evidence="3" type="primary">bla</name>
    <name evidence="3" type="ORF">M1L60_37190</name>
</gene>
<protein>
    <submittedName>
        <fullName evidence="3">Class A beta-lactamase</fullName>
        <ecNumber evidence="3">3.5.2.6</ecNumber>
    </submittedName>
</protein>
<keyword evidence="4" id="KW-1185">Reference proteome</keyword>
<comment type="caution">
    <text evidence="3">The sequence shown here is derived from an EMBL/GenBank/DDBJ whole genome shotgun (WGS) entry which is preliminary data.</text>
</comment>
<name>A0ABT1DZE7_9ACTN</name>
<dbReference type="NCBIfam" id="NF033103">
    <property type="entry name" value="bla_class_A"/>
    <property type="match status" value="1"/>
</dbReference>
<dbReference type="PROSITE" id="PS51257">
    <property type="entry name" value="PROKAR_LIPOPROTEIN"/>
    <property type="match status" value="1"/>
</dbReference>
<reference evidence="3 4" key="1">
    <citation type="submission" date="2022-06" db="EMBL/GenBank/DDBJ databases">
        <title>New Species of the Genus Actinoplanes, ActinopZanes ferrugineus.</title>
        <authorList>
            <person name="Ding P."/>
        </authorList>
    </citation>
    <scope>NUCLEOTIDE SEQUENCE [LARGE SCALE GENOMIC DNA]</scope>
    <source>
        <strain evidence="3 4">TRM88003</strain>
    </source>
</reference>
<evidence type="ECO:0000313" key="4">
    <source>
        <dbReference type="Proteomes" id="UP001523369"/>
    </source>
</evidence>
<dbReference type="PANTHER" id="PTHR35333">
    <property type="entry name" value="BETA-LACTAMASE"/>
    <property type="match status" value="1"/>
</dbReference>
<dbReference type="InterPro" id="IPR045155">
    <property type="entry name" value="Beta-lactam_cat"/>
</dbReference>
<organism evidence="3 4">
    <name type="scientific">Paractinoplanes aksuensis</name>
    <dbReference type="NCBI Taxonomy" id="2939490"/>
    <lineage>
        <taxon>Bacteria</taxon>
        <taxon>Bacillati</taxon>
        <taxon>Actinomycetota</taxon>
        <taxon>Actinomycetes</taxon>
        <taxon>Micromonosporales</taxon>
        <taxon>Micromonosporaceae</taxon>
        <taxon>Paractinoplanes</taxon>
    </lineage>
</organism>
<dbReference type="GO" id="GO:0008800">
    <property type="term" value="F:beta-lactamase activity"/>
    <property type="evidence" value="ECO:0007669"/>
    <property type="project" value="UniProtKB-EC"/>
</dbReference>
<dbReference type="EC" id="3.5.2.6" evidence="3"/>
<dbReference type="Gene3D" id="3.40.710.10">
    <property type="entry name" value="DD-peptidase/beta-lactamase superfamily"/>
    <property type="match status" value="1"/>
</dbReference>
<dbReference type="InterPro" id="IPR000871">
    <property type="entry name" value="Beta-lactam_class-A"/>
</dbReference>
<evidence type="ECO:0000259" key="2">
    <source>
        <dbReference type="Pfam" id="PF13354"/>
    </source>
</evidence>
<keyword evidence="3" id="KW-0378">Hydrolase</keyword>
<evidence type="ECO:0000256" key="1">
    <source>
        <dbReference type="SAM" id="SignalP"/>
    </source>
</evidence>
<feature type="signal peptide" evidence="1">
    <location>
        <begin position="1"/>
        <end position="22"/>
    </location>
</feature>
<dbReference type="RefSeq" id="WP_253242263.1">
    <property type="nucleotide sequence ID" value="NZ_JAMYJR010000042.1"/>
</dbReference>
<dbReference type="Proteomes" id="UP001523369">
    <property type="component" value="Unassembled WGS sequence"/>
</dbReference>
<feature type="chain" id="PRO_5046821650" evidence="1">
    <location>
        <begin position="23"/>
        <end position="299"/>
    </location>
</feature>
<dbReference type="InterPro" id="IPR012338">
    <property type="entry name" value="Beta-lactam/transpept-like"/>
</dbReference>
<evidence type="ECO:0000313" key="3">
    <source>
        <dbReference type="EMBL" id="MCO8276229.1"/>
    </source>
</evidence>
<keyword evidence="1" id="KW-0732">Signal</keyword>
<proteinExistence type="predicted"/>
<dbReference type="PANTHER" id="PTHR35333:SF3">
    <property type="entry name" value="BETA-LACTAMASE-TYPE TRANSPEPTIDASE FOLD CONTAINING PROTEIN"/>
    <property type="match status" value="1"/>
</dbReference>
<accession>A0ABT1DZE7</accession>
<dbReference type="PRINTS" id="PR00118">
    <property type="entry name" value="BLACTAMASEA"/>
</dbReference>
<dbReference type="EMBL" id="JAMYJR010000042">
    <property type="protein sequence ID" value="MCO8276229.1"/>
    <property type="molecule type" value="Genomic_DNA"/>
</dbReference>
<sequence length="299" mass="32063">MNKEVRRLIMGALVLVLMSACASPTSPSPSSSPSRTPAVVDVRPFQALERRFGARLGVHAIDTGTGRTVAYRADERFAHASTFKALLAGVLLRRLSDAELRRVVKYSRADLLEWAPVTSRHVATGMRVDALIAATVQHSDNTAANLLLELVDGPKGLQEELREIDDKTTDLSRNEPALNTAVPGDRRDTSTPRALGADLRQFVLGEVLPAPRRQKMVDLLLGNTTGDAYIRAGVPSGWTVGDKTGSGGYGTRNDIAVVWPPTGDPLVVAIQSDRGEPDASSDDALIAEATKIVVSGLRR</sequence>
<dbReference type="Pfam" id="PF13354">
    <property type="entry name" value="Beta-lactamase2"/>
    <property type="match status" value="1"/>
</dbReference>
<feature type="domain" description="Beta-lactamase class A catalytic" evidence="2">
    <location>
        <begin position="57"/>
        <end position="270"/>
    </location>
</feature>
<dbReference type="SUPFAM" id="SSF56601">
    <property type="entry name" value="beta-lactamase/transpeptidase-like"/>
    <property type="match status" value="1"/>
</dbReference>